<dbReference type="GO" id="GO:0006508">
    <property type="term" value="P:proteolysis"/>
    <property type="evidence" value="ECO:0007669"/>
    <property type="project" value="InterPro"/>
</dbReference>
<dbReference type="EMBL" id="JADIMW010000084">
    <property type="protein sequence ID" value="MBO8438881.1"/>
    <property type="molecule type" value="Genomic_DNA"/>
</dbReference>
<keyword evidence="1" id="KW-0378">Hydrolase</keyword>
<dbReference type="InterPro" id="IPR008257">
    <property type="entry name" value="Pept_M19"/>
</dbReference>
<organism evidence="1 2">
    <name type="scientific">Candidatus Caccoplasma merdipullorum</name>
    <dbReference type="NCBI Taxonomy" id="2840718"/>
    <lineage>
        <taxon>Bacteria</taxon>
        <taxon>Pseudomonadati</taxon>
        <taxon>Bacteroidota</taxon>
        <taxon>Bacteroidia</taxon>
        <taxon>Bacteroidales</taxon>
        <taxon>Bacteroidaceae</taxon>
        <taxon>Bacteroidaceae incertae sedis</taxon>
        <taxon>Candidatus Caccoplasma</taxon>
    </lineage>
</organism>
<protein>
    <submittedName>
        <fullName evidence="1">Gamma-glutamyl-gamma-aminobutyrate hydrolase family protein</fullName>
    </submittedName>
</protein>
<reference evidence="1" key="2">
    <citation type="journal article" date="2021" name="PeerJ">
        <title>Extensive microbial diversity within the chicken gut microbiome revealed by metagenomics and culture.</title>
        <authorList>
            <person name="Gilroy R."/>
            <person name="Ravi A."/>
            <person name="Getino M."/>
            <person name="Pursley I."/>
            <person name="Horton D.L."/>
            <person name="Alikhan N.F."/>
            <person name="Baker D."/>
            <person name="Gharbi K."/>
            <person name="Hall N."/>
            <person name="Watson M."/>
            <person name="Adriaenssens E.M."/>
            <person name="Foster-Nyarko E."/>
            <person name="Jarju S."/>
            <person name="Secka A."/>
            <person name="Antonio M."/>
            <person name="Oren A."/>
            <person name="Chaudhuri R.R."/>
            <person name="La Ragione R."/>
            <person name="Hildebrand F."/>
            <person name="Pallen M.J."/>
        </authorList>
    </citation>
    <scope>NUCLEOTIDE SEQUENCE</scope>
    <source>
        <strain evidence="1">G3-4614</strain>
    </source>
</reference>
<proteinExistence type="predicted"/>
<evidence type="ECO:0000313" key="1">
    <source>
        <dbReference type="EMBL" id="MBO8438881.1"/>
    </source>
</evidence>
<dbReference type="AlphaFoldDB" id="A0A9D9E3X7"/>
<comment type="caution">
    <text evidence="1">The sequence shown here is derived from an EMBL/GenBank/DDBJ whole genome shotgun (WGS) entry which is preliminary data.</text>
</comment>
<name>A0A9D9E3X7_9BACT</name>
<dbReference type="PANTHER" id="PTHR10443">
    <property type="entry name" value="MICROSOMAL DIPEPTIDASE"/>
    <property type="match status" value="1"/>
</dbReference>
<gene>
    <name evidence="1" type="ORF">IAC54_08325</name>
</gene>
<dbReference type="CDD" id="cd01301">
    <property type="entry name" value="rDP_like"/>
    <property type="match status" value="1"/>
</dbReference>
<evidence type="ECO:0000313" key="2">
    <source>
        <dbReference type="Proteomes" id="UP000823636"/>
    </source>
</evidence>
<dbReference type="SUPFAM" id="SSF52317">
    <property type="entry name" value="Class I glutamine amidotransferase-like"/>
    <property type="match status" value="1"/>
</dbReference>
<dbReference type="Pfam" id="PF07722">
    <property type="entry name" value="Peptidase_C26"/>
    <property type="match status" value="1"/>
</dbReference>
<dbReference type="PANTHER" id="PTHR10443:SF12">
    <property type="entry name" value="DIPEPTIDASE"/>
    <property type="match status" value="1"/>
</dbReference>
<reference evidence="1" key="1">
    <citation type="submission" date="2020-10" db="EMBL/GenBank/DDBJ databases">
        <authorList>
            <person name="Gilroy R."/>
        </authorList>
    </citation>
    <scope>NUCLEOTIDE SEQUENCE</scope>
    <source>
        <strain evidence="1">G3-4614</strain>
    </source>
</reference>
<dbReference type="InterPro" id="IPR032466">
    <property type="entry name" value="Metal_Hydrolase"/>
</dbReference>
<dbReference type="Pfam" id="PF01244">
    <property type="entry name" value="Peptidase_M19"/>
    <property type="match status" value="1"/>
</dbReference>
<dbReference type="CDD" id="cd01745">
    <property type="entry name" value="GATase1_2"/>
    <property type="match status" value="1"/>
</dbReference>
<dbReference type="GO" id="GO:0070573">
    <property type="term" value="F:metallodipeptidase activity"/>
    <property type="evidence" value="ECO:0007669"/>
    <property type="project" value="InterPro"/>
</dbReference>
<dbReference type="SUPFAM" id="SSF51556">
    <property type="entry name" value="Metallo-dependent hydrolases"/>
    <property type="match status" value="1"/>
</dbReference>
<dbReference type="Gene3D" id="3.40.50.880">
    <property type="match status" value="1"/>
</dbReference>
<dbReference type="InterPro" id="IPR029062">
    <property type="entry name" value="Class_I_gatase-like"/>
</dbReference>
<dbReference type="Gene3D" id="3.20.20.140">
    <property type="entry name" value="Metal-dependent hydrolases"/>
    <property type="match status" value="2"/>
</dbReference>
<dbReference type="Proteomes" id="UP000823636">
    <property type="component" value="Unassembled WGS sequence"/>
</dbReference>
<sequence>MSENIPAGISKIFEETEQGTQRSYRRRTPVIGITANQKEGTSRVANHYVKSVINAGGIPLVIPQCSDLSLLGETIEHIDALLLTGGGDISPELLGQETIPQIDCVDEGRDREETALVRMAMQRQMPILGICRGHQVLNAACGGTNYRDIPLEHPAPVLEHSQKAPRNTPTHTVKITRGSLLWRILGTEEIAVNTFHHQGVSTVAPGFVQTAVADDGINEAIEKPMYPILGVQWHPEPMAAEGDEKMLALFRWLTEEAAVYSRAREFHRRELSLDSHCDTPMLFGQKIDIGVRDDRCKVDIPKLRDGKIDAECMVAYIPQRGRDEEETAAAVAMCASITEELAAQIARNSDKAVQVRNRKEAESAKASGKKGIFFGIENGYGIGHDITLLEKYRDKGIIYMTLCHNGDNDICDSAKGNDEHRGLSNFGREVVREMNRLGIMIDVSHASDATFADVLNESRMPFIASHSSCRALCRHKRNLTDAQIKALAEKGGVVQICIYDDFLADDGNADVRTIADHIDHVVETAGVDYVGIGSDLDGGGGVPGCNAANELINITCELIRRGYTDGDLKKIWGGNFLRVMEQVQQTDKTDK</sequence>
<dbReference type="PROSITE" id="PS51273">
    <property type="entry name" value="GATASE_TYPE_1"/>
    <property type="match status" value="1"/>
</dbReference>
<dbReference type="PROSITE" id="PS51365">
    <property type="entry name" value="RENAL_DIPEPTIDASE_2"/>
    <property type="match status" value="1"/>
</dbReference>
<accession>A0A9D9E3X7</accession>
<dbReference type="InterPro" id="IPR011697">
    <property type="entry name" value="Peptidase_C26"/>
</dbReference>